<organism evidence="2 3">
    <name type="scientific">Solanum commersonii</name>
    <name type="common">Commerson's wild potato</name>
    <name type="synonym">Commerson's nightshade</name>
    <dbReference type="NCBI Taxonomy" id="4109"/>
    <lineage>
        <taxon>Eukaryota</taxon>
        <taxon>Viridiplantae</taxon>
        <taxon>Streptophyta</taxon>
        <taxon>Embryophyta</taxon>
        <taxon>Tracheophyta</taxon>
        <taxon>Spermatophyta</taxon>
        <taxon>Magnoliopsida</taxon>
        <taxon>eudicotyledons</taxon>
        <taxon>Gunneridae</taxon>
        <taxon>Pentapetalae</taxon>
        <taxon>asterids</taxon>
        <taxon>lamiids</taxon>
        <taxon>Solanales</taxon>
        <taxon>Solanaceae</taxon>
        <taxon>Solanoideae</taxon>
        <taxon>Solaneae</taxon>
        <taxon>Solanum</taxon>
    </lineage>
</organism>
<keyword evidence="3" id="KW-1185">Reference proteome</keyword>
<dbReference type="Proteomes" id="UP000824120">
    <property type="component" value="Chromosome 5"/>
</dbReference>
<evidence type="ECO:0000313" key="2">
    <source>
        <dbReference type="EMBL" id="KAG5605806.1"/>
    </source>
</evidence>
<dbReference type="EMBL" id="JACXVP010000005">
    <property type="protein sequence ID" value="KAG5605806.1"/>
    <property type="molecule type" value="Genomic_DNA"/>
</dbReference>
<sequence>MNVINIIVIAKGWDMGLDSVGRGAGGVAVTGENGESEGDVIHQSFDEIPAKRRRIVKGEKGRESWSEMGSGSSGVPELPENKTKEKDKGVFGWWTLRIPVKLQ</sequence>
<evidence type="ECO:0000256" key="1">
    <source>
        <dbReference type="SAM" id="MobiDB-lite"/>
    </source>
</evidence>
<comment type="caution">
    <text evidence="2">The sequence shown here is derived from an EMBL/GenBank/DDBJ whole genome shotgun (WGS) entry which is preliminary data.</text>
</comment>
<name>A0A9J5Z422_SOLCO</name>
<protein>
    <submittedName>
        <fullName evidence="2">Uncharacterized protein</fullName>
    </submittedName>
</protein>
<proteinExistence type="predicted"/>
<accession>A0A9J5Z422</accession>
<gene>
    <name evidence="2" type="ORF">H5410_027298</name>
</gene>
<evidence type="ECO:0000313" key="3">
    <source>
        <dbReference type="Proteomes" id="UP000824120"/>
    </source>
</evidence>
<dbReference type="AlphaFoldDB" id="A0A9J5Z422"/>
<reference evidence="2 3" key="1">
    <citation type="submission" date="2020-09" db="EMBL/GenBank/DDBJ databases">
        <title>De no assembly of potato wild relative species, Solanum commersonii.</title>
        <authorList>
            <person name="Cho K."/>
        </authorList>
    </citation>
    <scope>NUCLEOTIDE SEQUENCE [LARGE SCALE GENOMIC DNA]</scope>
    <source>
        <strain evidence="2">LZ3.2</strain>
        <tissue evidence="2">Leaf</tissue>
    </source>
</reference>
<feature type="region of interest" description="Disordered" evidence="1">
    <location>
        <begin position="57"/>
        <end position="84"/>
    </location>
</feature>